<evidence type="ECO:0000313" key="4">
    <source>
        <dbReference type="Proteomes" id="UP000810252"/>
    </source>
</evidence>
<feature type="chain" id="PRO_5039024185" evidence="2">
    <location>
        <begin position="21"/>
        <end position="274"/>
    </location>
</feature>
<dbReference type="EMBL" id="JADIMQ010000003">
    <property type="protein sequence ID" value="MBO8447686.1"/>
    <property type="molecule type" value="Genomic_DNA"/>
</dbReference>
<dbReference type="InterPro" id="IPR022298">
    <property type="entry name" value="Conjug_transposon_TraN"/>
</dbReference>
<dbReference type="AlphaFoldDB" id="A0A9D9EJJ2"/>
<dbReference type="Proteomes" id="UP000810252">
    <property type="component" value="Unassembled WGS sequence"/>
</dbReference>
<name>A0A9D9EJJ2_9BACT</name>
<accession>A0A9D9EJJ2</accession>
<evidence type="ECO:0000256" key="2">
    <source>
        <dbReference type="SAM" id="SignalP"/>
    </source>
</evidence>
<feature type="region of interest" description="Disordered" evidence="1">
    <location>
        <begin position="107"/>
        <end position="135"/>
    </location>
</feature>
<protein>
    <submittedName>
        <fullName evidence="3">DUF4138 domain-containing protein</fullName>
    </submittedName>
</protein>
<feature type="compositionally biased region" description="Basic and acidic residues" evidence="1">
    <location>
        <begin position="107"/>
        <end position="120"/>
    </location>
</feature>
<keyword evidence="2" id="KW-0732">Signal</keyword>
<sequence length="274" mass="30388">MKQFILTIAAAMISAAVATAQNDTLKVSSLFTTHIIFSTDVSYADMSNSRTIAAKVVEQNKNMIALKAREPFSEPCSVSALESNGKMWTFIVVSDEHPEELIVDTRKDTVSQDAEPDRATARRGRKTASTWKTGDAPSMEEVSKTKRQLYHIVTSGYGITASCENLFSYLDITYMTLSVENSSGISYQINDATFVIESRKHSKRTVEYDQTVFPKSKFGSLSAGPGKTGRIVYSFDKMTLSRDQVLRIYLYETGGQRNLVLSVAPDDINKARTI</sequence>
<evidence type="ECO:0000256" key="1">
    <source>
        <dbReference type="SAM" id="MobiDB-lite"/>
    </source>
</evidence>
<reference evidence="3" key="2">
    <citation type="journal article" date="2021" name="PeerJ">
        <title>Extensive microbial diversity within the chicken gut microbiome revealed by metagenomics and culture.</title>
        <authorList>
            <person name="Gilroy R."/>
            <person name="Ravi A."/>
            <person name="Getino M."/>
            <person name="Pursley I."/>
            <person name="Horton D.L."/>
            <person name="Alikhan N.F."/>
            <person name="Baker D."/>
            <person name="Gharbi K."/>
            <person name="Hall N."/>
            <person name="Watson M."/>
            <person name="Adriaenssens E.M."/>
            <person name="Foster-Nyarko E."/>
            <person name="Jarju S."/>
            <person name="Secka A."/>
            <person name="Antonio M."/>
            <person name="Oren A."/>
            <person name="Chaudhuri R.R."/>
            <person name="La Ragione R."/>
            <person name="Hildebrand F."/>
            <person name="Pallen M.J."/>
        </authorList>
    </citation>
    <scope>NUCLEOTIDE SEQUENCE</scope>
    <source>
        <strain evidence="3">20514</strain>
    </source>
</reference>
<gene>
    <name evidence="3" type="ORF">IAC29_00250</name>
</gene>
<organism evidence="3 4">
    <name type="scientific">Candidatus Cryptobacteroides merdigallinarum</name>
    <dbReference type="NCBI Taxonomy" id="2840770"/>
    <lineage>
        <taxon>Bacteria</taxon>
        <taxon>Pseudomonadati</taxon>
        <taxon>Bacteroidota</taxon>
        <taxon>Bacteroidia</taxon>
        <taxon>Bacteroidales</taxon>
        <taxon>Candidatus Cryptobacteroides</taxon>
    </lineage>
</organism>
<dbReference type="Pfam" id="PF13595">
    <property type="entry name" value="DUF4138"/>
    <property type="match status" value="1"/>
</dbReference>
<comment type="caution">
    <text evidence="3">The sequence shown here is derived from an EMBL/GenBank/DDBJ whole genome shotgun (WGS) entry which is preliminary data.</text>
</comment>
<reference evidence="3" key="1">
    <citation type="submission" date="2020-10" db="EMBL/GenBank/DDBJ databases">
        <authorList>
            <person name="Gilroy R."/>
        </authorList>
    </citation>
    <scope>NUCLEOTIDE SEQUENCE</scope>
    <source>
        <strain evidence="3">20514</strain>
    </source>
</reference>
<evidence type="ECO:0000313" key="3">
    <source>
        <dbReference type="EMBL" id="MBO8447686.1"/>
    </source>
</evidence>
<feature type="signal peptide" evidence="2">
    <location>
        <begin position="1"/>
        <end position="20"/>
    </location>
</feature>
<proteinExistence type="predicted"/>